<dbReference type="GO" id="GO:0051301">
    <property type="term" value="P:cell division"/>
    <property type="evidence" value="ECO:0007669"/>
    <property type="project" value="UniProtKB-KW"/>
</dbReference>
<evidence type="ECO:0000256" key="7">
    <source>
        <dbReference type="ARBA" id="ARBA00022618"/>
    </source>
</evidence>
<keyword evidence="10" id="KW-0159">Chromosome partition</keyword>
<dbReference type="Pfam" id="PF08651">
    <property type="entry name" value="DASH_Duo1"/>
    <property type="match status" value="1"/>
</dbReference>
<keyword evidence="13" id="KW-0206">Cytoskeleton</keyword>
<keyword evidence="8" id="KW-0493">Microtubule</keyword>
<feature type="compositionally biased region" description="Basic and acidic residues" evidence="19">
    <location>
        <begin position="1"/>
        <end position="11"/>
    </location>
</feature>
<evidence type="ECO:0000256" key="1">
    <source>
        <dbReference type="ARBA" id="ARBA00004123"/>
    </source>
</evidence>
<keyword evidence="20" id="KW-0812">Transmembrane</keyword>
<dbReference type="STRING" id="933388.S8B5E9"/>
<proteinExistence type="inferred from homology"/>
<evidence type="ECO:0000256" key="8">
    <source>
        <dbReference type="ARBA" id="ARBA00022701"/>
    </source>
</evidence>
<feature type="region of interest" description="Disordered" evidence="19">
    <location>
        <begin position="170"/>
        <end position="213"/>
    </location>
</feature>
<dbReference type="PANTHER" id="PTHR28216:SF1">
    <property type="entry name" value="DASH COMPLEX SUBUNIT DUO1"/>
    <property type="match status" value="1"/>
</dbReference>
<keyword evidence="7" id="KW-0132">Cell division</keyword>
<feature type="compositionally biased region" description="Low complexity" evidence="19">
    <location>
        <begin position="182"/>
        <end position="194"/>
    </location>
</feature>
<evidence type="ECO:0000256" key="6">
    <source>
        <dbReference type="ARBA" id="ARBA00022490"/>
    </source>
</evidence>
<evidence type="ECO:0000256" key="11">
    <source>
        <dbReference type="ARBA" id="ARBA00022838"/>
    </source>
</evidence>
<keyword evidence="22" id="KW-1185">Reference proteome</keyword>
<accession>S8B5E9</accession>
<keyword evidence="15" id="KW-0131">Cell cycle</keyword>
<dbReference type="OrthoDB" id="5546837at2759"/>
<feature type="region of interest" description="Disordered" evidence="19">
    <location>
        <begin position="1"/>
        <end position="54"/>
    </location>
</feature>
<dbReference type="HOGENOM" id="CLU_719573_0_0_1"/>
<keyword evidence="20" id="KW-1133">Transmembrane helix</keyword>
<dbReference type="eggNOG" id="ENOG502SCC0">
    <property type="taxonomic scope" value="Eukaryota"/>
</dbReference>
<evidence type="ECO:0000256" key="13">
    <source>
        <dbReference type="ARBA" id="ARBA00023212"/>
    </source>
</evidence>
<dbReference type="GO" id="GO:0007059">
    <property type="term" value="P:chromosome segregation"/>
    <property type="evidence" value="ECO:0007669"/>
    <property type="project" value="UniProtKB-KW"/>
</dbReference>
<evidence type="ECO:0000256" key="19">
    <source>
        <dbReference type="SAM" id="MobiDB-lite"/>
    </source>
</evidence>
<dbReference type="GO" id="GO:0005874">
    <property type="term" value="C:microtubule"/>
    <property type="evidence" value="ECO:0007669"/>
    <property type="project" value="UniProtKB-KW"/>
</dbReference>
<evidence type="ECO:0000256" key="15">
    <source>
        <dbReference type="ARBA" id="ARBA00023306"/>
    </source>
</evidence>
<evidence type="ECO:0000313" key="21">
    <source>
        <dbReference type="EMBL" id="EPS29792.1"/>
    </source>
</evidence>
<evidence type="ECO:0000256" key="9">
    <source>
        <dbReference type="ARBA" id="ARBA00022776"/>
    </source>
</evidence>
<dbReference type="Proteomes" id="UP000019376">
    <property type="component" value="Unassembled WGS sequence"/>
</dbReference>
<evidence type="ECO:0000256" key="2">
    <source>
        <dbReference type="ARBA" id="ARBA00004186"/>
    </source>
</evidence>
<dbReference type="PhylomeDB" id="S8B5E9"/>
<organism evidence="21 22">
    <name type="scientific">Penicillium oxalicum (strain 114-2 / CGMCC 5302)</name>
    <name type="common">Penicillium decumbens</name>
    <dbReference type="NCBI Taxonomy" id="933388"/>
    <lineage>
        <taxon>Eukaryota</taxon>
        <taxon>Fungi</taxon>
        <taxon>Dikarya</taxon>
        <taxon>Ascomycota</taxon>
        <taxon>Pezizomycotina</taxon>
        <taxon>Eurotiomycetes</taxon>
        <taxon>Eurotiomycetidae</taxon>
        <taxon>Eurotiales</taxon>
        <taxon>Aspergillaceae</taxon>
        <taxon>Penicillium</taxon>
    </lineage>
</organism>
<keyword evidence="11" id="KW-0995">Kinetochore</keyword>
<evidence type="ECO:0000256" key="14">
    <source>
        <dbReference type="ARBA" id="ARBA00023242"/>
    </source>
</evidence>
<dbReference type="InterPro" id="IPR013960">
    <property type="entry name" value="DASH_Duo1"/>
</dbReference>
<evidence type="ECO:0000256" key="12">
    <source>
        <dbReference type="ARBA" id="ARBA00023054"/>
    </source>
</evidence>
<keyword evidence="9" id="KW-0498">Mitosis</keyword>
<protein>
    <recommendedName>
        <fullName evidence="17">DASH complex subunit DUO1</fullName>
    </recommendedName>
    <alternativeName>
        <fullName evidence="18">Outer kinetochore protein DUO1</fullName>
    </alternativeName>
</protein>
<sequence length="402" mass="44866">MAARSTADEMRQVQLSDEDTEELWNSPSKRGSRRPFHAHSPSSPPPSGPRPQKAEDTLFDRHEAREAALQHELRTVRNINEVIEGLLESIDKAKGNMETVSQTVASASTLLNTWTRILSQTEHNQRLILNPNWQGATQDVADIENEAIQRQQAAERRELLLQQQREAAMRRAEEEERRRIATGRSGRGTSRGTVRGTGTGLGRTPGVSTSRSAATRVLAPVPIMNFAPYQDESPEIERALSPPTVDNRIRSPAFRSPRASTDLPSPSHFAAGGHGNQGFGRDVEGGHVSFGAFETSLPIRMDIEAALAYLLLPPAGGLVLLLLEHKSDYVRFHAWQSSMLFAAMFIIHLIFSWTSFISWTLFIIDLLLMGFLSTRAYRDVDTLDHFEVPFIGYWANSFVDNE</sequence>
<evidence type="ECO:0000256" key="10">
    <source>
        <dbReference type="ARBA" id="ARBA00022829"/>
    </source>
</evidence>
<dbReference type="GO" id="GO:0042729">
    <property type="term" value="C:DASH complex"/>
    <property type="evidence" value="ECO:0007669"/>
    <property type="project" value="InterPro"/>
</dbReference>
<feature type="compositionally biased region" description="Basic and acidic residues" evidence="19">
    <location>
        <begin position="170"/>
        <end position="179"/>
    </location>
</feature>
<dbReference type="GO" id="GO:0072686">
    <property type="term" value="C:mitotic spindle"/>
    <property type="evidence" value="ECO:0007669"/>
    <property type="project" value="InterPro"/>
</dbReference>
<keyword evidence="20" id="KW-0472">Membrane</keyword>
<keyword evidence="5" id="KW-0158">Chromosome</keyword>
<evidence type="ECO:0000256" key="20">
    <source>
        <dbReference type="SAM" id="Phobius"/>
    </source>
</evidence>
<evidence type="ECO:0000256" key="17">
    <source>
        <dbReference type="ARBA" id="ARBA00044152"/>
    </source>
</evidence>
<evidence type="ECO:0000256" key="16">
    <source>
        <dbReference type="ARBA" id="ARBA00023328"/>
    </source>
</evidence>
<feature type="region of interest" description="Disordered" evidence="19">
    <location>
        <begin position="240"/>
        <end position="264"/>
    </location>
</feature>
<comment type="subcellular location">
    <subcellularLocation>
        <location evidence="3">Chromosome</location>
        <location evidence="3">Centromere</location>
        <location evidence="3">Kinetochore</location>
    </subcellularLocation>
    <subcellularLocation>
        <location evidence="2">Cytoplasm</location>
        <location evidence="2">Cytoskeleton</location>
        <location evidence="2">Spindle</location>
    </subcellularLocation>
    <subcellularLocation>
        <location evidence="1">Nucleus</location>
    </subcellularLocation>
</comment>
<keyword evidence="14" id="KW-0539">Nucleus</keyword>
<evidence type="ECO:0000256" key="5">
    <source>
        <dbReference type="ARBA" id="ARBA00022454"/>
    </source>
</evidence>
<dbReference type="EMBL" id="KB644412">
    <property type="protein sequence ID" value="EPS29792.1"/>
    <property type="molecule type" value="Genomic_DNA"/>
</dbReference>
<dbReference type="GO" id="GO:0000278">
    <property type="term" value="P:mitotic cell cycle"/>
    <property type="evidence" value="ECO:0007669"/>
    <property type="project" value="InterPro"/>
</dbReference>
<comment type="similarity">
    <text evidence="4">Belongs to the DASH complex DUO1 family.</text>
</comment>
<evidence type="ECO:0000256" key="18">
    <source>
        <dbReference type="ARBA" id="ARBA00044358"/>
    </source>
</evidence>
<evidence type="ECO:0000256" key="4">
    <source>
        <dbReference type="ARBA" id="ARBA00005366"/>
    </source>
</evidence>
<keyword evidence="6" id="KW-0963">Cytoplasm</keyword>
<keyword evidence="16" id="KW-0137">Centromere</keyword>
<dbReference type="AlphaFoldDB" id="S8B5E9"/>
<evidence type="ECO:0000256" key="3">
    <source>
        <dbReference type="ARBA" id="ARBA00004629"/>
    </source>
</evidence>
<reference evidence="21 22" key="1">
    <citation type="journal article" date="2013" name="PLoS ONE">
        <title>Genomic and secretomic analyses reveal unique features of the lignocellulolytic enzyme system of Penicillium decumbens.</title>
        <authorList>
            <person name="Liu G."/>
            <person name="Zhang L."/>
            <person name="Wei X."/>
            <person name="Zou G."/>
            <person name="Qin Y."/>
            <person name="Ma L."/>
            <person name="Li J."/>
            <person name="Zheng H."/>
            <person name="Wang S."/>
            <person name="Wang C."/>
            <person name="Xun L."/>
            <person name="Zhao G.-P."/>
            <person name="Zhou Z."/>
            <person name="Qu Y."/>
        </authorList>
    </citation>
    <scope>NUCLEOTIDE SEQUENCE [LARGE SCALE GENOMIC DNA]</scope>
    <source>
        <strain evidence="22">114-2 / CGMCC 5302</strain>
    </source>
</reference>
<evidence type="ECO:0000313" key="22">
    <source>
        <dbReference type="Proteomes" id="UP000019376"/>
    </source>
</evidence>
<gene>
    <name evidence="21" type="ORF">PDE_04742</name>
</gene>
<feature type="transmembrane region" description="Helical" evidence="20">
    <location>
        <begin position="343"/>
        <end position="368"/>
    </location>
</feature>
<feature type="transmembrane region" description="Helical" evidence="20">
    <location>
        <begin position="306"/>
        <end position="323"/>
    </location>
</feature>
<keyword evidence="12" id="KW-0175">Coiled coil</keyword>
<name>S8B5E9_PENO1</name>
<dbReference type="PANTHER" id="PTHR28216">
    <property type="entry name" value="DASH COMPLEX SUBUNIT DUO1"/>
    <property type="match status" value="1"/>
</dbReference>